<dbReference type="Gene3D" id="2.70.170.10">
    <property type="entry name" value="Neurotransmitter-gated ion-channel ligand-binding domain"/>
    <property type="match status" value="1"/>
</dbReference>
<feature type="transmembrane region" description="Helical" evidence="5">
    <location>
        <begin position="229"/>
        <end position="249"/>
    </location>
</feature>
<sequence length="334" mass="38564">HCHCSNWMIAESFLTQNHKLLGTLMEGYDSALSPYNTHSVLQNRSLVDEPGNIENQLNFVRLIRVEEREQQIYTVLVIITKWRDPRLRWDPSEFGGIDHIYLQADLLWHPEVAACDSSAYTPVLPDHSVFVKVDFNGNVVADRAYAVTYICEFDIADFPFDKQKCRLCFFLPIYKKQRTNGRMKTVNSFPFEDTPEWELGEFDVETQFKNKYTLVRLFYNISMTRRCEFWVKMLIAPSFLLGCLILIGLLISADDKEKSNAVNLGLTTMMSMTVILGIISESIPKSKDLPVMGHFILYEIVIIEAAVVSVLYSERISKHLRRIGRKLGVLHRLK</sequence>
<dbReference type="Gene3D" id="1.20.58.390">
    <property type="entry name" value="Neurotransmitter-gated ion-channel transmembrane domain"/>
    <property type="match status" value="1"/>
</dbReference>
<dbReference type="PROSITE" id="PS00236">
    <property type="entry name" value="NEUROTR_ION_CHANNEL"/>
    <property type="match status" value="1"/>
</dbReference>
<dbReference type="InterPro" id="IPR036734">
    <property type="entry name" value="Neur_chan_lig-bd_sf"/>
</dbReference>
<evidence type="ECO:0000313" key="7">
    <source>
        <dbReference type="EMBL" id="GMR37241.1"/>
    </source>
</evidence>
<evidence type="ECO:0000313" key="8">
    <source>
        <dbReference type="Proteomes" id="UP001328107"/>
    </source>
</evidence>
<dbReference type="Proteomes" id="UP001328107">
    <property type="component" value="Unassembled WGS sequence"/>
</dbReference>
<keyword evidence="3 5" id="KW-1133">Transmembrane helix</keyword>
<dbReference type="EMBL" id="BTRK01000002">
    <property type="protein sequence ID" value="GMR37241.1"/>
    <property type="molecule type" value="Genomic_DNA"/>
</dbReference>
<name>A0AAN4ZDR2_9BILA</name>
<feature type="transmembrane region" description="Helical" evidence="5">
    <location>
        <begin position="291"/>
        <end position="312"/>
    </location>
</feature>
<dbReference type="GO" id="GO:0004888">
    <property type="term" value="F:transmembrane signaling receptor activity"/>
    <property type="evidence" value="ECO:0007669"/>
    <property type="project" value="InterPro"/>
</dbReference>
<evidence type="ECO:0000256" key="5">
    <source>
        <dbReference type="SAM" id="Phobius"/>
    </source>
</evidence>
<keyword evidence="2 5" id="KW-0812">Transmembrane</keyword>
<dbReference type="AlphaFoldDB" id="A0AAN4ZDR2"/>
<comment type="caution">
    <text evidence="7">The sequence shown here is derived from an EMBL/GenBank/DDBJ whole genome shotgun (WGS) entry which is preliminary data.</text>
</comment>
<dbReference type="InterPro" id="IPR036719">
    <property type="entry name" value="Neuro-gated_channel_TM_sf"/>
</dbReference>
<evidence type="ECO:0000256" key="4">
    <source>
        <dbReference type="ARBA" id="ARBA00023136"/>
    </source>
</evidence>
<evidence type="ECO:0000256" key="3">
    <source>
        <dbReference type="ARBA" id="ARBA00022989"/>
    </source>
</evidence>
<gene>
    <name evidence="7" type="ORF">PMAYCL1PPCAC_07436</name>
</gene>
<evidence type="ECO:0000256" key="2">
    <source>
        <dbReference type="ARBA" id="ARBA00022692"/>
    </source>
</evidence>
<accession>A0AAN4ZDR2</accession>
<dbReference type="InterPro" id="IPR018000">
    <property type="entry name" value="Neurotransmitter_ion_chnl_CS"/>
</dbReference>
<dbReference type="InterPro" id="IPR006202">
    <property type="entry name" value="Neur_chan_lig-bd"/>
</dbReference>
<keyword evidence="4 5" id="KW-0472">Membrane</keyword>
<comment type="subcellular location">
    <subcellularLocation>
        <location evidence="1">Membrane</location>
        <topology evidence="1">Multi-pass membrane protein</topology>
    </subcellularLocation>
</comment>
<feature type="transmembrane region" description="Helical" evidence="5">
    <location>
        <begin position="261"/>
        <end position="279"/>
    </location>
</feature>
<feature type="non-terminal residue" evidence="7">
    <location>
        <position position="1"/>
    </location>
</feature>
<feature type="domain" description="Neurotransmitter-gated ion-channel ligand-binding" evidence="6">
    <location>
        <begin position="18"/>
        <end position="212"/>
    </location>
</feature>
<dbReference type="GO" id="GO:0016020">
    <property type="term" value="C:membrane"/>
    <property type="evidence" value="ECO:0007669"/>
    <property type="project" value="UniProtKB-SubCell"/>
</dbReference>
<evidence type="ECO:0000256" key="1">
    <source>
        <dbReference type="ARBA" id="ARBA00004141"/>
    </source>
</evidence>
<protein>
    <recommendedName>
        <fullName evidence="6">Neurotransmitter-gated ion-channel ligand-binding domain-containing protein</fullName>
    </recommendedName>
</protein>
<dbReference type="CDD" id="cd18989">
    <property type="entry name" value="LGIC_ECD_cation"/>
    <property type="match status" value="1"/>
</dbReference>
<reference evidence="8" key="1">
    <citation type="submission" date="2022-10" db="EMBL/GenBank/DDBJ databases">
        <title>Genome assembly of Pristionchus species.</title>
        <authorList>
            <person name="Yoshida K."/>
            <person name="Sommer R.J."/>
        </authorList>
    </citation>
    <scope>NUCLEOTIDE SEQUENCE [LARGE SCALE GENOMIC DNA]</scope>
    <source>
        <strain evidence="8">RS5460</strain>
    </source>
</reference>
<feature type="non-terminal residue" evidence="7">
    <location>
        <position position="334"/>
    </location>
</feature>
<evidence type="ECO:0000259" key="6">
    <source>
        <dbReference type="Pfam" id="PF02931"/>
    </source>
</evidence>
<organism evidence="7 8">
    <name type="scientific">Pristionchus mayeri</name>
    <dbReference type="NCBI Taxonomy" id="1317129"/>
    <lineage>
        <taxon>Eukaryota</taxon>
        <taxon>Metazoa</taxon>
        <taxon>Ecdysozoa</taxon>
        <taxon>Nematoda</taxon>
        <taxon>Chromadorea</taxon>
        <taxon>Rhabditida</taxon>
        <taxon>Rhabditina</taxon>
        <taxon>Diplogasteromorpha</taxon>
        <taxon>Diplogasteroidea</taxon>
        <taxon>Neodiplogasteridae</taxon>
        <taxon>Pristionchus</taxon>
    </lineage>
</organism>
<dbReference type="InterPro" id="IPR006201">
    <property type="entry name" value="Neur_channel"/>
</dbReference>
<dbReference type="PANTHER" id="PTHR18945">
    <property type="entry name" value="NEUROTRANSMITTER GATED ION CHANNEL"/>
    <property type="match status" value="1"/>
</dbReference>
<dbReference type="SUPFAM" id="SSF90112">
    <property type="entry name" value="Neurotransmitter-gated ion-channel transmembrane pore"/>
    <property type="match status" value="1"/>
</dbReference>
<dbReference type="GO" id="GO:0005230">
    <property type="term" value="F:extracellular ligand-gated monoatomic ion channel activity"/>
    <property type="evidence" value="ECO:0007669"/>
    <property type="project" value="InterPro"/>
</dbReference>
<dbReference type="Pfam" id="PF02931">
    <property type="entry name" value="Neur_chan_LBD"/>
    <property type="match status" value="1"/>
</dbReference>
<dbReference type="InterPro" id="IPR038050">
    <property type="entry name" value="Neuro_actylchol_rec"/>
</dbReference>
<proteinExistence type="predicted"/>
<dbReference type="SUPFAM" id="SSF63712">
    <property type="entry name" value="Nicotinic receptor ligand binding domain-like"/>
    <property type="match status" value="1"/>
</dbReference>
<keyword evidence="8" id="KW-1185">Reference proteome</keyword>